<dbReference type="Pfam" id="PF16931">
    <property type="entry name" value="Phage_holin_8"/>
    <property type="match status" value="1"/>
</dbReference>
<organism evidence="2 3">
    <name type="scientific">Laribacter hongkongensis</name>
    <dbReference type="NCBI Taxonomy" id="168471"/>
    <lineage>
        <taxon>Bacteria</taxon>
        <taxon>Pseudomonadati</taxon>
        <taxon>Pseudomonadota</taxon>
        <taxon>Betaproteobacteria</taxon>
        <taxon>Neisseriales</taxon>
        <taxon>Aquaspirillaceae</taxon>
        <taxon>Laribacter</taxon>
    </lineage>
</organism>
<evidence type="ECO:0000313" key="3">
    <source>
        <dbReference type="Proteomes" id="UP000197424"/>
    </source>
</evidence>
<evidence type="ECO:0000256" key="1">
    <source>
        <dbReference type="SAM" id="Phobius"/>
    </source>
</evidence>
<keyword evidence="1" id="KW-0472">Membrane</keyword>
<reference evidence="3" key="1">
    <citation type="submission" date="2017-06" db="EMBL/GenBank/DDBJ databases">
        <title>Whole genome sequence of Laribacter hongkongensis LHGZ1.</title>
        <authorList>
            <person name="Chen D."/>
            <person name="Wu H."/>
            <person name="Chen J."/>
        </authorList>
    </citation>
    <scope>NUCLEOTIDE SEQUENCE [LARGE SCALE GENOMIC DNA]</scope>
    <source>
        <strain evidence="3">LHGZ1</strain>
    </source>
</reference>
<dbReference type="AlphaFoldDB" id="A0A248LHT3"/>
<name>A0A248LHT3_9NEIS</name>
<gene>
    <name evidence="2" type="ORF">LHGZ1_1476</name>
</gene>
<keyword evidence="1" id="KW-0812">Transmembrane</keyword>
<feature type="transmembrane region" description="Helical" evidence="1">
    <location>
        <begin position="85"/>
        <end position="106"/>
    </location>
</feature>
<dbReference type="InterPro" id="IPR032637">
    <property type="entry name" value="Phage_holin-like"/>
</dbReference>
<dbReference type="EMBL" id="CP022115">
    <property type="protein sequence ID" value="ASJ24307.1"/>
    <property type="molecule type" value="Genomic_DNA"/>
</dbReference>
<dbReference type="Proteomes" id="UP000197424">
    <property type="component" value="Chromosome"/>
</dbReference>
<feature type="transmembrane region" description="Helical" evidence="1">
    <location>
        <begin position="54"/>
        <end position="79"/>
    </location>
</feature>
<proteinExistence type="predicted"/>
<protein>
    <submittedName>
        <fullName evidence="2">Phage_holin_8 domain containing protein</fullName>
    </submittedName>
</protein>
<dbReference type="RefSeq" id="WP_088860654.1">
    <property type="nucleotide sequence ID" value="NZ_CP022115.1"/>
</dbReference>
<keyword evidence="1" id="KW-1133">Transmembrane helix</keyword>
<accession>A0A248LHT3</accession>
<evidence type="ECO:0000313" key="2">
    <source>
        <dbReference type="EMBL" id="ASJ24307.1"/>
    </source>
</evidence>
<sequence>MAEPTSTSIASAATLGAALLASFPGIDAGIVLGAFAGAAVFVLSSKDLHPLKKLAYLALAFFAGVLAAPMFAALLATVLPASVAVPTSVGALLSAALVIKLLLWVIEQASDPLAFVSRLKGGK</sequence>
<feature type="transmembrane region" description="Helical" evidence="1">
    <location>
        <begin position="12"/>
        <end position="42"/>
    </location>
</feature>